<evidence type="ECO:0000256" key="7">
    <source>
        <dbReference type="ARBA" id="ARBA00022833"/>
    </source>
</evidence>
<evidence type="ECO:0000256" key="8">
    <source>
        <dbReference type="ARBA" id="ARBA00023239"/>
    </source>
</evidence>
<dbReference type="Pfam" id="PF01242">
    <property type="entry name" value="PTPS"/>
    <property type="match status" value="2"/>
</dbReference>
<dbReference type="Gene3D" id="3.30.479.10">
    <property type="entry name" value="6-pyruvoyl tetrahydropterin synthase/QueD"/>
    <property type="match status" value="2"/>
</dbReference>
<evidence type="ECO:0000256" key="4">
    <source>
        <dbReference type="ARBA" id="ARBA00012982"/>
    </source>
</evidence>
<comment type="cofactor">
    <cofactor evidence="1">
        <name>Zn(2+)</name>
        <dbReference type="ChEBI" id="CHEBI:29105"/>
    </cofactor>
</comment>
<keyword evidence="8" id="KW-0456">Lyase</keyword>
<comment type="catalytic activity">
    <reaction evidence="10">
        <text>7,8-dihydroneopterin 3'-triphosphate + H2O = 6-carboxy-5,6,7,8-tetrahydropterin + triphosphate + acetaldehyde + 2 H(+)</text>
        <dbReference type="Rhea" id="RHEA:27966"/>
        <dbReference type="ChEBI" id="CHEBI:15343"/>
        <dbReference type="ChEBI" id="CHEBI:15377"/>
        <dbReference type="ChEBI" id="CHEBI:15378"/>
        <dbReference type="ChEBI" id="CHEBI:18036"/>
        <dbReference type="ChEBI" id="CHEBI:58462"/>
        <dbReference type="ChEBI" id="CHEBI:61032"/>
        <dbReference type="EC" id="4.1.2.50"/>
    </reaction>
</comment>
<keyword evidence="12" id="KW-1185">Reference proteome</keyword>
<sequence length="278" mass="31492">MMLFVKELTALDVSLWCPRRGLVGASYHIDVELEGELGEDGMLFDFGEVKPWIKSRIDDSLDHTLLVPTKAPGVEIEECREGLRLRTRSPWSLEMRAPRQAYSLLPWANISIERLETYLSHELSRRPPPRVAQIRVTLREEVIEGAGYTYSHGLRRHRGNCQRIAHGHRSRLAIHHNGKRSPVLEQRWAQRLDDIYLADREDIVRQHSERCRIAYDAPQGHFVIELPGERVEILPSTTTVECIADWIASESAALVGGHVQVQAFEGIDKGAVAAARSA</sequence>
<name>A0ABV6G4C0_9GAMM</name>
<accession>A0ABV6G4C0</accession>
<dbReference type="EMBL" id="JBHLVX010000043">
    <property type="protein sequence ID" value="MFC0268504.1"/>
    <property type="molecule type" value="Genomic_DNA"/>
</dbReference>
<keyword evidence="6" id="KW-0479">Metal-binding</keyword>
<protein>
    <recommendedName>
        <fullName evidence="5">6-carboxy-5,6,7,8-tetrahydropterin synthase</fullName>
        <ecNumber evidence="4">4.1.2.50</ecNumber>
    </recommendedName>
    <alternativeName>
        <fullName evidence="9">Queuosine biosynthesis protein QueD</fullName>
    </alternativeName>
</protein>
<reference evidence="11 12" key="1">
    <citation type="submission" date="2024-09" db="EMBL/GenBank/DDBJ databases">
        <authorList>
            <person name="Sun Q."/>
            <person name="Mori K."/>
        </authorList>
    </citation>
    <scope>NUCLEOTIDE SEQUENCE [LARGE SCALE GENOMIC DNA]</scope>
    <source>
        <strain evidence="11 12">CCM 7415</strain>
    </source>
</reference>
<dbReference type="InterPro" id="IPR007115">
    <property type="entry name" value="6-PTP_synth/QueD"/>
</dbReference>
<evidence type="ECO:0000256" key="9">
    <source>
        <dbReference type="ARBA" id="ARBA00031449"/>
    </source>
</evidence>
<comment type="similarity">
    <text evidence="3">Belongs to the PTPS family. QueD subfamily.</text>
</comment>
<evidence type="ECO:0000256" key="6">
    <source>
        <dbReference type="ARBA" id="ARBA00022723"/>
    </source>
</evidence>
<proteinExistence type="inferred from homology"/>
<evidence type="ECO:0000256" key="2">
    <source>
        <dbReference type="ARBA" id="ARBA00005061"/>
    </source>
</evidence>
<evidence type="ECO:0000313" key="11">
    <source>
        <dbReference type="EMBL" id="MFC0268504.1"/>
    </source>
</evidence>
<comment type="caution">
    <text evidence="11">The sequence shown here is derived from an EMBL/GenBank/DDBJ whole genome shotgun (WGS) entry which is preliminary data.</text>
</comment>
<evidence type="ECO:0000256" key="3">
    <source>
        <dbReference type="ARBA" id="ARBA00008900"/>
    </source>
</evidence>
<dbReference type="PANTHER" id="PTHR12589">
    <property type="entry name" value="PYRUVOYL TETRAHYDROBIOPTERIN SYNTHASE"/>
    <property type="match status" value="1"/>
</dbReference>
<evidence type="ECO:0000256" key="10">
    <source>
        <dbReference type="ARBA" id="ARBA00048807"/>
    </source>
</evidence>
<dbReference type="Proteomes" id="UP001589814">
    <property type="component" value="Unassembled WGS sequence"/>
</dbReference>
<organism evidence="11 12">
    <name type="scientific">Kushneria aurantia</name>
    <dbReference type="NCBI Taxonomy" id="504092"/>
    <lineage>
        <taxon>Bacteria</taxon>
        <taxon>Pseudomonadati</taxon>
        <taxon>Pseudomonadota</taxon>
        <taxon>Gammaproteobacteria</taxon>
        <taxon>Oceanospirillales</taxon>
        <taxon>Halomonadaceae</taxon>
        <taxon>Kushneria</taxon>
    </lineage>
</organism>
<evidence type="ECO:0000256" key="1">
    <source>
        <dbReference type="ARBA" id="ARBA00001947"/>
    </source>
</evidence>
<dbReference type="PANTHER" id="PTHR12589:SF7">
    <property type="entry name" value="6-PYRUVOYL TETRAHYDROBIOPTERIN SYNTHASE"/>
    <property type="match status" value="1"/>
</dbReference>
<comment type="pathway">
    <text evidence="2">Purine metabolism; 7-cyano-7-deazaguanine biosynthesis.</text>
</comment>
<evidence type="ECO:0000313" key="12">
    <source>
        <dbReference type="Proteomes" id="UP001589814"/>
    </source>
</evidence>
<gene>
    <name evidence="11" type="ORF">ACFFHW_11030</name>
</gene>
<dbReference type="SUPFAM" id="SSF55620">
    <property type="entry name" value="Tetrahydrobiopterin biosynthesis enzymes-like"/>
    <property type="match status" value="2"/>
</dbReference>
<dbReference type="RefSeq" id="WP_019950113.1">
    <property type="nucleotide sequence ID" value="NZ_JBHLVX010000043.1"/>
</dbReference>
<dbReference type="InterPro" id="IPR038418">
    <property type="entry name" value="6-PTP_synth/QueD_sf"/>
</dbReference>
<keyword evidence="7" id="KW-0862">Zinc</keyword>
<dbReference type="EC" id="4.1.2.50" evidence="4"/>
<evidence type="ECO:0000256" key="5">
    <source>
        <dbReference type="ARBA" id="ARBA00018141"/>
    </source>
</evidence>